<evidence type="ECO:0000313" key="2">
    <source>
        <dbReference type="EMBL" id="KAF9507009.1"/>
    </source>
</evidence>
<name>A0A9P6DQ54_9AGAM</name>
<protein>
    <recommendedName>
        <fullName evidence="1">CCL2-like lectin domain-containing protein</fullName>
    </recommendedName>
</protein>
<dbReference type="Gene3D" id="2.80.10.50">
    <property type="match status" value="1"/>
</dbReference>
<dbReference type="InterPro" id="IPR048746">
    <property type="entry name" value="CCL2-like_lectin"/>
</dbReference>
<proteinExistence type="predicted"/>
<dbReference type="EMBL" id="MU129092">
    <property type="protein sequence ID" value="KAF9507009.1"/>
    <property type="molecule type" value="Genomic_DNA"/>
</dbReference>
<organism evidence="2 3">
    <name type="scientific">Hydnum rufescens UP504</name>
    <dbReference type="NCBI Taxonomy" id="1448309"/>
    <lineage>
        <taxon>Eukaryota</taxon>
        <taxon>Fungi</taxon>
        <taxon>Dikarya</taxon>
        <taxon>Basidiomycota</taxon>
        <taxon>Agaricomycotina</taxon>
        <taxon>Agaricomycetes</taxon>
        <taxon>Cantharellales</taxon>
        <taxon>Hydnaceae</taxon>
        <taxon>Hydnum</taxon>
    </lineage>
</organism>
<sequence length="160" mass="18209">MAELPSPPPVYFIVNRLLLPGFQELAAQYNHVNQPLTAPVFDPTNKGQLWVIASLEKPTTIVPFHRRDEQAAAHELRPPLPEPNFVIAETAVRPHEWLIRSEDPDKPLENVRIIDFGKPVGKPGEIWGLEKPVPGEKVALEDDKNRLDQRWDLRRVALPE</sequence>
<gene>
    <name evidence="2" type="ORF">BS47DRAFT_353898</name>
</gene>
<reference evidence="2" key="1">
    <citation type="journal article" date="2020" name="Nat. Commun.">
        <title>Large-scale genome sequencing of mycorrhizal fungi provides insights into the early evolution of symbiotic traits.</title>
        <authorList>
            <person name="Miyauchi S."/>
            <person name="Kiss E."/>
            <person name="Kuo A."/>
            <person name="Drula E."/>
            <person name="Kohler A."/>
            <person name="Sanchez-Garcia M."/>
            <person name="Morin E."/>
            <person name="Andreopoulos B."/>
            <person name="Barry K.W."/>
            <person name="Bonito G."/>
            <person name="Buee M."/>
            <person name="Carver A."/>
            <person name="Chen C."/>
            <person name="Cichocki N."/>
            <person name="Clum A."/>
            <person name="Culley D."/>
            <person name="Crous P.W."/>
            <person name="Fauchery L."/>
            <person name="Girlanda M."/>
            <person name="Hayes R.D."/>
            <person name="Keri Z."/>
            <person name="LaButti K."/>
            <person name="Lipzen A."/>
            <person name="Lombard V."/>
            <person name="Magnuson J."/>
            <person name="Maillard F."/>
            <person name="Murat C."/>
            <person name="Nolan M."/>
            <person name="Ohm R.A."/>
            <person name="Pangilinan J."/>
            <person name="Pereira M.F."/>
            <person name="Perotto S."/>
            <person name="Peter M."/>
            <person name="Pfister S."/>
            <person name="Riley R."/>
            <person name="Sitrit Y."/>
            <person name="Stielow J.B."/>
            <person name="Szollosi G."/>
            <person name="Zifcakova L."/>
            <person name="Stursova M."/>
            <person name="Spatafora J.W."/>
            <person name="Tedersoo L."/>
            <person name="Vaario L.M."/>
            <person name="Yamada A."/>
            <person name="Yan M."/>
            <person name="Wang P."/>
            <person name="Xu J."/>
            <person name="Bruns T."/>
            <person name="Baldrian P."/>
            <person name="Vilgalys R."/>
            <person name="Dunand C."/>
            <person name="Henrissat B."/>
            <person name="Grigoriev I.V."/>
            <person name="Hibbett D."/>
            <person name="Nagy L.G."/>
            <person name="Martin F.M."/>
        </authorList>
    </citation>
    <scope>NUCLEOTIDE SEQUENCE</scope>
    <source>
        <strain evidence="2">UP504</strain>
    </source>
</reference>
<evidence type="ECO:0000313" key="3">
    <source>
        <dbReference type="Proteomes" id="UP000886523"/>
    </source>
</evidence>
<dbReference type="Proteomes" id="UP000886523">
    <property type="component" value="Unassembled WGS sequence"/>
</dbReference>
<dbReference type="AlphaFoldDB" id="A0A9P6DQ54"/>
<evidence type="ECO:0000259" key="1">
    <source>
        <dbReference type="Pfam" id="PF21595"/>
    </source>
</evidence>
<dbReference type="Pfam" id="PF21595">
    <property type="entry name" value="CCL2-like"/>
    <property type="match status" value="1"/>
</dbReference>
<comment type="caution">
    <text evidence="2">The sequence shown here is derived from an EMBL/GenBank/DDBJ whole genome shotgun (WGS) entry which is preliminary data.</text>
</comment>
<feature type="domain" description="CCL2-like lectin" evidence="1">
    <location>
        <begin position="10"/>
        <end position="151"/>
    </location>
</feature>
<accession>A0A9P6DQ54</accession>
<keyword evidence="3" id="KW-1185">Reference proteome</keyword>